<comment type="caution">
    <text evidence="1">The sequence shown here is derived from an EMBL/GenBank/DDBJ whole genome shotgun (WGS) entry which is preliminary data.</text>
</comment>
<dbReference type="Proteomes" id="UP001162131">
    <property type="component" value="Unassembled WGS sequence"/>
</dbReference>
<evidence type="ECO:0000313" key="2">
    <source>
        <dbReference type="Proteomes" id="UP001162131"/>
    </source>
</evidence>
<dbReference type="SUPFAM" id="SSF57184">
    <property type="entry name" value="Growth factor receptor domain"/>
    <property type="match status" value="1"/>
</dbReference>
<dbReference type="Gene3D" id="2.10.220.10">
    <property type="entry name" value="Hormone Receptor, Insulin-like Growth Factor Receptor 1, Chain A, domain 2"/>
    <property type="match status" value="1"/>
</dbReference>
<accession>A0AAU9IML3</accession>
<dbReference type="InterPro" id="IPR013320">
    <property type="entry name" value="ConA-like_dom_sf"/>
</dbReference>
<organism evidence="1 2">
    <name type="scientific">Blepharisma stoltei</name>
    <dbReference type="NCBI Taxonomy" id="1481888"/>
    <lineage>
        <taxon>Eukaryota</taxon>
        <taxon>Sar</taxon>
        <taxon>Alveolata</taxon>
        <taxon>Ciliophora</taxon>
        <taxon>Postciliodesmatophora</taxon>
        <taxon>Heterotrichea</taxon>
        <taxon>Heterotrichida</taxon>
        <taxon>Blepharismidae</taxon>
        <taxon>Blepharisma</taxon>
    </lineage>
</organism>
<gene>
    <name evidence="1" type="ORF">BSTOLATCC_MIC6523</name>
</gene>
<dbReference type="InterPro" id="IPR009030">
    <property type="entry name" value="Growth_fac_rcpt_cys_sf"/>
</dbReference>
<protein>
    <recommendedName>
        <fullName evidence="3">EGF-like domain-containing protein</fullName>
    </recommendedName>
</protein>
<dbReference type="SUPFAM" id="SSF49899">
    <property type="entry name" value="Concanavalin A-like lectins/glucanases"/>
    <property type="match status" value="1"/>
</dbReference>
<dbReference type="AlphaFoldDB" id="A0AAU9IML3"/>
<reference evidence="1" key="1">
    <citation type="submission" date="2021-09" db="EMBL/GenBank/DDBJ databases">
        <authorList>
            <consortium name="AG Swart"/>
            <person name="Singh M."/>
            <person name="Singh A."/>
            <person name="Seah K."/>
            <person name="Emmerich C."/>
        </authorList>
    </citation>
    <scope>NUCLEOTIDE SEQUENCE</scope>
    <source>
        <strain evidence="1">ATCC30299</strain>
    </source>
</reference>
<sequence length="425" mass="47242">MGKLLECPYLSAFFYLQSLESYEWNHIAFTVEHTNLKQTKMAFYLNGITDHQSDIGSDYFKATKTDMTFTLGAEKDVSGYKNYFNGFIYDIKGHNSVKSISSLVLPAAQCTEACKACFTNGICIPNCLISQYWIGPEYNKCSKCSSECLSCRDSSAFCNLCANQKCASCYDFEAESCLKCVSGTSNTANCQCDYGLAWNSSSGMCATCHQWQFKENDSCYDCPPLCAQCDSENKCTWCINNAVLSSGGCICSPGYTGISNCTIIPFNVTLVINQNNTLILTFSDALKQDLQNEQLLVKINNHTIPSWSISKISSTQCLVSCDFDGKISEGTNFTVHFINSTSIASISGGLLYEEYLSGSLYESVMTSEEQEVAQIQKASLFWGKSFSWVKCSFSNAQSKSFSIMNYAEHRSVFFLHTLCKIPYNR</sequence>
<evidence type="ECO:0008006" key="3">
    <source>
        <dbReference type="Google" id="ProtNLM"/>
    </source>
</evidence>
<evidence type="ECO:0000313" key="1">
    <source>
        <dbReference type="EMBL" id="CAG9312419.1"/>
    </source>
</evidence>
<name>A0AAU9IML3_9CILI</name>
<dbReference type="Pfam" id="PF13385">
    <property type="entry name" value="Laminin_G_3"/>
    <property type="match status" value="1"/>
</dbReference>
<keyword evidence="2" id="KW-1185">Reference proteome</keyword>
<dbReference type="Gene3D" id="2.60.120.200">
    <property type="match status" value="1"/>
</dbReference>
<proteinExistence type="predicted"/>
<dbReference type="EMBL" id="CAJZBQ010000006">
    <property type="protein sequence ID" value="CAG9312419.1"/>
    <property type="molecule type" value="Genomic_DNA"/>
</dbReference>